<dbReference type="Proteomes" id="UP001210865">
    <property type="component" value="Chromosome"/>
</dbReference>
<evidence type="ECO:0000313" key="2">
    <source>
        <dbReference type="Proteomes" id="UP001210865"/>
    </source>
</evidence>
<evidence type="ECO:0000313" key="1">
    <source>
        <dbReference type="EMBL" id="WBO23237.1"/>
    </source>
</evidence>
<dbReference type="EMBL" id="CP115174">
    <property type="protein sequence ID" value="WBO23237.1"/>
    <property type="molecule type" value="Genomic_DNA"/>
</dbReference>
<protein>
    <submittedName>
        <fullName evidence="1">Uncharacterized protein</fullName>
    </submittedName>
</protein>
<gene>
    <name evidence="1" type="ORF">PBT88_03610</name>
</gene>
<dbReference type="RefSeq" id="WP_270077872.1">
    <property type="nucleotide sequence ID" value="NZ_CP115174.1"/>
</dbReference>
<keyword evidence="2" id="KW-1185">Reference proteome</keyword>
<organism evidence="1 2">
    <name type="scientific">Sphingomonas abietis</name>
    <dbReference type="NCBI Taxonomy" id="3012344"/>
    <lineage>
        <taxon>Bacteria</taxon>
        <taxon>Pseudomonadati</taxon>
        <taxon>Pseudomonadota</taxon>
        <taxon>Alphaproteobacteria</taxon>
        <taxon>Sphingomonadales</taxon>
        <taxon>Sphingomonadaceae</taxon>
        <taxon>Sphingomonas</taxon>
    </lineage>
</organism>
<reference evidence="1 2" key="1">
    <citation type="submission" date="2022-12" db="EMBL/GenBank/DDBJ databases">
        <title>Sphingomonas abieness sp. nov., an endophytic bacterium isolated from Abies koreana.</title>
        <authorList>
            <person name="Jiang L."/>
            <person name="Lee J."/>
        </authorList>
    </citation>
    <scope>NUCLEOTIDE SEQUENCE [LARGE SCALE GENOMIC DNA]</scope>
    <source>
        <strain evidence="2">PAMB 00755</strain>
    </source>
</reference>
<name>A0ABY7NPW3_9SPHN</name>
<sequence length="69" mass="7819">MPRTAVRPYLIVKDEEGLFRITVRTTRFNSQGYPLVTANLLEGGFPTLTTARAYVRQQFRAEATDIATK</sequence>
<proteinExistence type="predicted"/>
<accession>A0ABY7NPW3</accession>